<evidence type="ECO:0000313" key="2">
    <source>
        <dbReference type="Proteomes" id="UP000216074"/>
    </source>
</evidence>
<name>A0A261FZG8_9BIFI</name>
<evidence type="ECO:0000313" key="1">
    <source>
        <dbReference type="EMBL" id="OZG64518.1"/>
    </source>
</evidence>
<reference evidence="1 2" key="1">
    <citation type="journal article" date="2017" name="BMC Genomics">
        <title>Comparative genomic and phylogenomic analyses of the Bifidobacteriaceae family.</title>
        <authorList>
            <person name="Lugli G.A."/>
            <person name="Milani C."/>
            <person name="Turroni F."/>
            <person name="Duranti S."/>
            <person name="Mancabelli L."/>
            <person name="Mangifesta M."/>
            <person name="Ferrario C."/>
            <person name="Modesto M."/>
            <person name="Mattarelli P."/>
            <person name="Jiri K."/>
            <person name="van Sinderen D."/>
            <person name="Ventura M."/>
        </authorList>
    </citation>
    <scope>NUCLEOTIDE SEQUENCE [LARGE SCALE GENOMIC DNA]</scope>
    <source>
        <strain evidence="1 2">DSM 100202</strain>
    </source>
</reference>
<gene>
    <name evidence="1" type="ORF">BHAP_0979</name>
</gene>
<organism evidence="1 2">
    <name type="scientific">Bifidobacterium hapali</name>
    <dbReference type="NCBI Taxonomy" id="1630172"/>
    <lineage>
        <taxon>Bacteria</taxon>
        <taxon>Bacillati</taxon>
        <taxon>Actinomycetota</taxon>
        <taxon>Actinomycetes</taxon>
        <taxon>Bifidobacteriales</taxon>
        <taxon>Bifidobacteriaceae</taxon>
        <taxon>Bifidobacterium</taxon>
    </lineage>
</organism>
<accession>A0A261FZG8</accession>
<proteinExistence type="predicted"/>
<keyword evidence="2" id="KW-1185">Reference proteome</keyword>
<sequence>MRTMLVFAAPLVSVAVPGEVFLSVAPLVRTAPLSKQQSCL</sequence>
<dbReference type="AlphaFoldDB" id="A0A261FZG8"/>
<dbReference type="EMBL" id="MWWY01000021">
    <property type="protein sequence ID" value="OZG64518.1"/>
    <property type="molecule type" value="Genomic_DNA"/>
</dbReference>
<dbReference type="Proteomes" id="UP000216074">
    <property type="component" value="Unassembled WGS sequence"/>
</dbReference>
<comment type="caution">
    <text evidence="1">The sequence shown here is derived from an EMBL/GenBank/DDBJ whole genome shotgun (WGS) entry which is preliminary data.</text>
</comment>
<protein>
    <submittedName>
        <fullName evidence="1">Uncharacterized protein</fullName>
    </submittedName>
</protein>